<comment type="caution">
    <text evidence="2">The sequence shown here is derived from an EMBL/GenBank/DDBJ whole genome shotgun (WGS) entry which is preliminary data.</text>
</comment>
<organism evidence="2 3">
    <name type="scientific">Exobacillus caeni</name>
    <dbReference type="NCBI Taxonomy" id="2574798"/>
    <lineage>
        <taxon>Bacteria</taxon>
        <taxon>Bacillati</taxon>
        <taxon>Bacillota</taxon>
        <taxon>Bacilli</taxon>
        <taxon>Bacillales</taxon>
        <taxon>Guptibacillaceae</taxon>
        <taxon>Exobacillus</taxon>
    </lineage>
</organism>
<dbReference type="InterPro" id="IPR000182">
    <property type="entry name" value="GNAT_dom"/>
</dbReference>
<sequence length="178" mass="20325">MPYIQTERLTMIPLSIDLLRAMKLKEKNQLGDILSVEVPENFSVDEYDETLSLKVSNEELEPLKCKLEGPLIHTRDQKVIGAMGFLKEPDQNGEVEIGYTIISEYRNKGYVFEMAKAFGTWACYSTESEHIEKGANSKSQEKTDLFFEKKGLSRLKIDCSLISGLLDQQKYKEINGYV</sequence>
<feature type="domain" description="N-acetyltransferase" evidence="1">
    <location>
        <begin position="38"/>
        <end position="125"/>
    </location>
</feature>
<dbReference type="InterPro" id="IPR016181">
    <property type="entry name" value="Acyl_CoA_acyltransferase"/>
</dbReference>
<dbReference type="Proteomes" id="UP000308230">
    <property type="component" value="Unassembled WGS sequence"/>
</dbReference>
<name>A0A5R9FBJ5_9BACL</name>
<accession>A0A5R9FBJ5</accession>
<dbReference type="GO" id="GO:0016747">
    <property type="term" value="F:acyltransferase activity, transferring groups other than amino-acyl groups"/>
    <property type="evidence" value="ECO:0007669"/>
    <property type="project" value="InterPro"/>
</dbReference>
<evidence type="ECO:0000313" key="3">
    <source>
        <dbReference type="Proteomes" id="UP000308230"/>
    </source>
</evidence>
<dbReference type="EMBL" id="SWLG01000004">
    <property type="protein sequence ID" value="TLS38263.1"/>
    <property type="molecule type" value="Genomic_DNA"/>
</dbReference>
<keyword evidence="2" id="KW-0808">Transferase</keyword>
<gene>
    <name evidence="2" type="ORF">FCL54_06955</name>
</gene>
<dbReference type="AlphaFoldDB" id="A0A5R9FBJ5"/>
<dbReference type="SUPFAM" id="SSF55729">
    <property type="entry name" value="Acyl-CoA N-acyltransferases (Nat)"/>
    <property type="match status" value="1"/>
</dbReference>
<dbReference type="Pfam" id="PF13302">
    <property type="entry name" value="Acetyltransf_3"/>
    <property type="match status" value="1"/>
</dbReference>
<dbReference type="OrthoDB" id="452315at2"/>
<keyword evidence="3" id="KW-1185">Reference proteome</keyword>
<protein>
    <submittedName>
        <fullName evidence="2">GNAT family N-acetyltransferase</fullName>
    </submittedName>
</protein>
<reference evidence="2 3" key="1">
    <citation type="submission" date="2019-04" db="EMBL/GenBank/DDBJ databases">
        <title>Bacillus caeni sp. nov., a bacterium isolated from mangrove sediment.</title>
        <authorList>
            <person name="Huang H."/>
            <person name="Mo K."/>
            <person name="Hu Y."/>
        </authorList>
    </citation>
    <scope>NUCLEOTIDE SEQUENCE [LARGE SCALE GENOMIC DNA]</scope>
    <source>
        <strain evidence="2 3">HB172195</strain>
    </source>
</reference>
<evidence type="ECO:0000313" key="2">
    <source>
        <dbReference type="EMBL" id="TLS38263.1"/>
    </source>
</evidence>
<dbReference type="Gene3D" id="3.40.630.30">
    <property type="match status" value="1"/>
</dbReference>
<proteinExistence type="predicted"/>
<evidence type="ECO:0000259" key="1">
    <source>
        <dbReference type="Pfam" id="PF13302"/>
    </source>
</evidence>
<dbReference type="RefSeq" id="WP_138124696.1">
    <property type="nucleotide sequence ID" value="NZ_SWLG01000004.1"/>
</dbReference>